<evidence type="ECO:0000259" key="4">
    <source>
        <dbReference type="Pfam" id="PF02894"/>
    </source>
</evidence>
<dbReference type="Pfam" id="PF01408">
    <property type="entry name" value="GFO_IDH_MocA"/>
    <property type="match status" value="1"/>
</dbReference>
<dbReference type="EMBL" id="RXHU01000014">
    <property type="protein sequence ID" value="RTE10955.1"/>
    <property type="molecule type" value="Genomic_DNA"/>
</dbReference>
<accession>A0A430JIT2</accession>
<dbReference type="GO" id="GO:0016491">
    <property type="term" value="F:oxidoreductase activity"/>
    <property type="evidence" value="ECO:0007669"/>
    <property type="project" value="UniProtKB-KW"/>
</dbReference>
<dbReference type="InterPro" id="IPR036291">
    <property type="entry name" value="NAD(P)-bd_dom_sf"/>
</dbReference>
<dbReference type="SUPFAM" id="SSF51735">
    <property type="entry name" value="NAD(P)-binding Rossmann-fold domains"/>
    <property type="match status" value="1"/>
</dbReference>
<sequence>MLLQSINGGIRLNNRKLKVGVVGLTVGASHVKDYASSDTVKEIVLCDVDESRLKEIGDIYNISKKYTDFDKMLKEENLDAISIAVPNFLHMRLSIQAMEAGVHVLCEKPMARNAVEGRKMLEASQKYNKKLMINFNQRFLHECQTLKSVIDEGKLGEIYYVRTQWQRRRGVPWWYPLSSGKEVCGGGALIDLGVHVLDRAMWFCGYPDPEWVLGNTFCKVSKDEAARKGIQNFELEDMGVAMFRMTNGVMLELEASWASNRENEMITTRIYGSKGGAVLQREIGAVNDACNTVFLEIGGEVRNIPLEEMKISKKPNVRQAFLDAIIKDEEVPCTPQQGLKITQMLDMVYLSAENGTPVKFE</sequence>
<comment type="similarity">
    <text evidence="1">Belongs to the Gfo/Idh/MocA family.</text>
</comment>
<keyword evidence="6" id="KW-1185">Reference proteome</keyword>
<dbReference type="PANTHER" id="PTHR43818:SF11">
    <property type="entry name" value="BCDNA.GH03377"/>
    <property type="match status" value="1"/>
</dbReference>
<keyword evidence="2" id="KW-0560">Oxidoreductase</keyword>
<comment type="caution">
    <text evidence="5">The sequence shown here is derived from an EMBL/GenBank/DDBJ whole genome shotgun (WGS) entry which is preliminary data.</text>
</comment>
<dbReference type="PANTHER" id="PTHR43818">
    <property type="entry name" value="BCDNA.GH03377"/>
    <property type="match status" value="1"/>
</dbReference>
<evidence type="ECO:0000313" key="5">
    <source>
        <dbReference type="EMBL" id="RTE10955.1"/>
    </source>
</evidence>
<evidence type="ECO:0000313" key="6">
    <source>
        <dbReference type="Proteomes" id="UP000276128"/>
    </source>
</evidence>
<dbReference type="GO" id="GO:0000166">
    <property type="term" value="F:nucleotide binding"/>
    <property type="evidence" value="ECO:0007669"/>
    <property type="project" value="InterPro"/>
</dbReference>
<dbReference type="OrthoDB" id="9815825at2"/>
<feature type="domain" description="Gfo/Idh/MocA-like oxidoreductase C-terminal" evidence="4">
    <location>
        <begin position="147"/>
        <end position="359"/>
    </location>
</feature>
<dbReference type="AlphaFoldDB" id="A0A430JIT2"/>
<proteinExistence type="inferred from homology"/>
<feature type="domain" description="Gfo/Idh/MocA-like oxidoreductase N-terminal" evidence="3">
    <location>
        <begin position="17"/>
        <end position="135"/>
    </location>
</feature>
<evidence type="ECO:0000256" key="2">
    <source>
        <dbReference type="ARBA" id="ARBA00023002"/>
    </source>
</evidence>
<dbReference type="InterPro" id="IPR000683">
    <property type="entry name" value="Gfo/Idh/MocA-like_OxRdtase_N"/>
</dbReference>
<gene>
    <name evidence="5" type="ORF">EJQ19_04240</name>
</gene>
<dbReference type="Proteomes" id="UP000276128">
    <property type="component" value="Unassembled WGS sequence"/>
</dbReference>
<dbReference type="Pfam" id="PF02894">
    <property type="entry name" value="GFO_IDH_MocA_C"/>
    <property type="match status" value="1"/>
</dbReference>
<evidence type="ECO:0000256" key="1">
    <source>
        <dbReference type="ARBA" id="ARBA00010928"/>
    </source>
</evidence>
<dbReference type="Gene3D" id="3.30.360.10">
    <property type="entry name" value="Dihydrodipicolinate Reductase, domain 2"/>
    <property type="match status" value="1"/>
</dbReference>
<dbReference type="InterPro" id="IPR050463">
    <property type="entry name" value="Gfo/Idh/MocA_oxidrdct_glycsds"/>
</dbReference>
<organism evidence="5 6">
    <name type="scientific">Paenibacillus whitsoniae</name>
    <dbReference type="NCBI Taxonomy" id="2496558"/>
    <lineage>
        <taxon>Bacteria</taxon>
        <taxon>Bacillati</taxon>
        <taxon>Bacillota</taxon>
        <taxon>Bacilli</taxon>
        <taxon>Bacillales</taxon>
        <taxon>Paenibacillaceae</taxon>
        <taxon>Paenibacillus</taxon>
    </lineage>
</organism>
<dbReference type="InterPro" id="IPR004104">
    <property type="entry name" value="Gfo/Idh/MocA-like_OxRdtase_C"/>
</dbReference>
<dbReference type="SUPFAM" id="SSF55347">
    <property type="entry name" value="Glyceraldehyde-3-phosphate dehydrogenase-like, C-terminal domain"/>
    <property type="match status" value="1"/>
</dbReference>
<protein>
    <submittedName>
        <fullName evidence="5">Gfo/Idh/MocA family oxidoreductase</fullName>
    </submittedName>
</protein>
<name>A0A430JIT2_9BACL</name>
<reference evidence="5 6" key="1">
    <citation type="submission" date="2018-12" db="EMBL/GenBank/DDBJ databases">
        <title>Bacillus ochoae sp. nov., Paenibacillus whitsoniae sp. nov., Paenibacillus spiritus sp. nov. Isolated from the Mars Exploration Rover during spacecraft assembly.</title>
        <authorList>
            <person name="Seuylemezian A."/>
            <person name="Vaishampayan P."/>
        </authorList>
    </citation>
    <scope>NUCLEOTIDE SEQUENCE [LARGE SCALE GENOMIC DNA]</scope>
    <source>
        <strain evidence="5 6">MER 54</strain>
    </source>
</reference>
<dbReference type="Gene3D" id="3.40.50.720">
    <property type="entry name" value="NAD(P)-binding Rossmann-like Domain"/>
    <property type="match status" value="1"/>
</dbReference>
<evidence type="ECO:0000259" key="3">
    <source>
        <dbReference type="Pfam" id="PF01408"/>
    </source>
</evidence>